<accession>A0A9W7CA57</accession>
<dbReference type="PROSITE" id="PS51634">
    <property type="entry name" value="CRC"/>
    <property type="match status" value="1"/>
</dbReference>
<comment type="subcellular location">
    <subcellularLocation>
        <location evidence="1">Nucleus</location>
    </subcellularLocation>
</comment>
<feature type="region of interest" description="Disordered" evidence="4">
    <location>
        <begin position="159"/>
        <end position="204"/>
    </location>
</feature>
<feature type="compositionally biased region" description="Polar residues" evidence="4">
    <location>
        <begin position="668"/>
        <end position="680"/>
    </location>
</feature>
<feature type="compositionally biased region" description="Low complexity" evidence="4">
    <location>
        <begin position="1"/>
        <end position="19"/>
    </location>
</feature>
<evidence type="ECO:0000313" key="6">
    <source>
        <dbReference type="EMBL" id="GMI00959.1"/>
    </source>
</evidence>
<evidence type="ECO:0000256" key="2">
    <source>
        <dbReference type="ARBA" id="ARBA00007267"/>
    </source>
</evidence>
<feature type="region of interest" description="Disordered" evidence="4">
    <location>
        <begin position="648"/>
        <end position="710"/>
    </location>
</feature>
<feature type="region of interest" description="Disordered" evidence="4">
    <location>
        <begin position="1"/>
        <end position="122"/>
    </location>
</feature>
<dbReference type="Proteomes" id="UP001165085">
    <property type="component" value="Unassembled WGS sequence"/>
</dbReference>
<dbReference type="AlphaFoldDB" id="A0A9W7CA57"/>
<feature type="domain" description="CRC" evidence="5">
    <location>
        <begin position="489"/>
        <end position="598"/>
    </location>
</feature>
<dbReference type="OrthoDB" id="6283463at2759"/>
<feature type="compositionally biased region" description="Low complexity" evidence="4">
    <location>
        <begin position="45"/>
        <end position="72"/>
    </location>
</feature>
<dbReference type="SMART" id="SM01114">
    <property type="entry name" value="CXC"/>
    <property type="match status" value="2"/>
</dbReference>
<dbReference type="Pfam" id="PF03638">
    <property type="entry name" value="TCR"/>
    <property type="match status" value="2"/>
</dbReference>
<protein>
    <recommendedName>
        <fullName evidence="5">CRC domain-containing protein</fullName>
    </recommendedName>
</protein>
<gene>
    <name evidence="6" type="ORF">TrST_g1773</name>
</gene>
<sequence length="710" mass="74087">MEPTSPTSSQSESTTPSSPGRLRPPPVDTGRNSSSTQAPPPRPPTIVRSPPLSPFASFASNLSPLSHHSSPLTSPPNPRRRRPMSGHGSMGMRGAASPSPLPIPPTALSNSLGHEAMDYTSPHMPLHADGGWGAGGGGLVGRRELQSPPGILSRTFAERNQEQPALESPSATVISTGSGSMGAPANPHGHPPSTSSSSSSPLNNSTAIEHVRIQASLPTTPTNGTSTEHNLMMMNDPLLAGGNGSVFQPTTTNKGFVSLVDISSVNAADAAASRLASDANPNLLDSAKKPMSQPTKRLKMMGDDEARSGYVRLSDEWGGIATVDDGEDIYNDLIGEGGGGGEGVVAAAGDDMKIGEDGGISPFNSLPPSPSTGGLDDGINDSAVNVTVRGVNEYIGEVYGEVHGGVQGGVHGGAGGMGAGRHNSSLQTIYSSRRPPRKKSTGGSSKKKRSKNKPFDSPDFVTPTNVDIYVGSVKAENAEHALQLINRGEESWCKCRKSRCLKLYCDCFQAGNNCRQNCGCVECLNTVEHSGKDGIRTNAVINALLRRPDAFEKRVRELGNGCGCKNSGCLKKYCECFREGNLCNPDVCKCQGCKNLEGGGGGKKGGSKSGGRKLQAGSLAAHLATPADVRSSSSGIITPSLVNRGLQLQQQGQGQGQDEEDHELRTPVNLSASNSPNSLKPNKMSRLSPEGGGRKRRSKNMVVTPPYPKA</sequence>
<keyword evidence="3" id="KW-0539">Nucleus</keyword>
<evidence type="ECO:0000313" key="7">
    <source>
        <dbReference type="Proteomes" id="UP001165085"/>
    </source>
</evidence>
<evidence type="ECO:0000256" key="4">
    <source>
        <dbReference type="SAM" id="MobiDB-lite"/>
    </source>
</evidence>
<evidence type="ECO:0000256" key="1">
    <source>
        <dbReference type="ARBA" id="ARBA00004123"/>
    </source>
</evidence>
<keyword evidence="7" id="KW-1185">Reference proteome</keyword>
<dbReference type="PANTHER" id="PTHR12446">
    <property type="entry name" value="TESMIN/TSO1-RELATED"/>
    <property type="match status" value="1"/>
</dbReference>
<name>A0A9W7CA57_9STRA</name>
<evidence type="ECO:0000259" key="5">
    <source>
        <dbReference type="PROSITE" id="PS51634"/>
    </source>
</evidence>
<dbReference type="EMBL" id="BRXY01000573">
    <property type="protein sequence ID" value="GMI00959.1"/>
    <property type="molecule type" value="Genomic_DNA"/>
</dbReference>
<feature type="compositionally biased region" description="Low complexity" evidence="4">
    <location>
        <begin position="191"/>
        <end position="204"/>
    </location>
</feature>
<evidence type="ECO:0000256" key="3">
    <source>
        <dbReference type="ARBA" id="ARBA00023242"/>
    </source>
</evidence>
<dbReference type="PANTHER" id="PTHR12446:SF34">
    <property type="entry name" value="PROTEIN LIN-54 HOMOLOG"/>
    <property type="match status" value="1"/>
</dbReference>
<comment type="caution">
    <text evidence="6">The sequence shown here is derived from an EMBL/GenBank/DDBJ whole genome shotgun (WGS) entry which is preliminary data.</text>
</comment>
<comment type="similarity">
    <text evidence="2">Belongs to the lin-54 family.</text>
</comment>
<feature type="region of interest" description="Disordered" evidence="4">
    <location>
        <begin position="411"/>
        <end position="459"/>
    </location>
</feature>
<dbReference type="InterPro" id="IPR028307">
    <property type="entry name" value="Lin-54_fam"/>
</dbReference>
<dbReference type="GO" id="GO:0006355">
    <property type="term" value="P:regulation of DNA-templated transcription"/>
    <property type="evidence" value="ECO:0007669"/>
    <property type="project" value="TreeGrafter"/>
</dbReference>
<feature type="compositionally biased region" description="Polar residues" evidence="4">
    <location>
        <begin position="422"/>
        <end position="431"/>
    </location>
</feature>
<reference evidence="7" key="1">
    <citation type="journal article" date="2023" name="Commun. Biol.">
        <title>Genome analysis of Parmales, the sister group of diatoms, reveals the evolutionary specialization of diatoms from phago-mixotrophs to photoautotrophs.</title>
        <authorList>
            <person name="Ban H."/>
            <person name="Sato S."/>
            <person name="Yoshikawa S."/>
            <person name="Yamada K."/>
            <person name="Nakamura Y."/>
            <person name="Ichinomiya M."/>
            <person name="Sato N."/>
            <person name="Blanc-Mathieu R."/>
            <person name="Endo H."/>
            <person name="Kuwata A."/>
            <person name="Ogata H."/>
        </authorList>
    </citation>
    <scope>NUCLEOTIDE SEQUENCE [LARGE SCALE GENOMIC DNA]</scope>
    <source>
        <strain evidence="7">NIES 3701</strain>
    </source>
</reference>
<dbReference type="InterPro" id="IPR033467">
    <property type="entry name" value="Tesmin/TSO1-like_CXC"/>
</dbReference>
<organism evidence="6 7">
    <name type="scientific">Triparma strigata</name>
    <dbReference type="NCBI Taxonomy" id="1606541"/>
    <lineage>
        <taxon>Eukaryota</taxon>
        <taxon>Sar</taxon>
        <taxon>Stramenopiles</taxon>
        <taxon>Ochrophyta</taxon>
        <taxon>Bolidophyceae</taxon>
        <taxon>Parmales</taxon>
        <taxon>Triparmaceae</taxon>
        <taxon>Triparma</taxon>
    </lineage>
</organism>
<proteinExistence type="inferred from homology"/>
<feature type="compositionally biased region" description="Polar residues" evidence="4">
    <location>
        <begin position="169"/>
        <end position="178"/>
    </location>
</feature>
<feature type="compositionally biased region" description="Basic residues" evidence="4">
    <location>
        <begin position="434"/>
        <end position="452"/>
    </location>
</feature>
<dbReference type="InterPro" id="IPR005172">
    <property type="entry name" value="CRC"/>
</dbReference>
<dbReference type="GO" id="GO:0005634">
    <property type="term" value="C:nucleus"/>
    <property type="evidence" value="ECO:0007669"/>
    <property type="project" value="UniProtKB-SubCell"/>
</dbReference>